<comment type="caution">
    <text evidence="2">The sequence shown here is derived from an EMBL/GenBank/DDBJ whole genome shotgun (WGS) entry which is preliminary data.</text>
</comment>
<sequence>MPQAPTFAEQRASMPQGAGAAPSRVAGMRECAGDHVQPRLFRPEADEILCRECCRASADTGDPAVAAALRGAGAVRAALRGGGAPAVRG</sequence>
<evidence type="ECO:0000313" key="2">
    <source>
        <dbReference type="EMBL" id="PSJ29855.1"/>
    </source>
</evidence>
<evidence type="ECO:0000313" key="3">
    <source>
        <dbReference type="Proteomes" id="UP000242427"/>
    </source>
</evidence>
<proteinExistence type="predicted"/>
<name>A0A9X7JU48_9ACTN</name>
<accession>A0A9X7JU48</accession>
<evidence type="ECO:0000256" key="1">
    <source>
        <dbReference type="SAM" id="MobiDB-lite"/>
    </source>
</evidence>
<feature type="region of interest" description="Disordered" evidence="1">
    <location>
        <begin position="1"/>
        <end position="21"/>
    </location>
</feature>
<keyword evidence="3" id="KW-1185">Reference proteome</keyword>
<dbReference type="Proteomes" id="UP000242427">
    <property type="component" value="Unassembled WGS sequence"/>
</dbReference>
<dbReference type="EMBL" id="PXWG01000006">
    <property type="protein sequence ID" value="PSJ29855.1"/>
    <property type="molecule type" value="Genomic_DNA"/>
</dbReference>
<dbReference type="AlphaFoldDB" id="A0A9X7JU48"/>
<protein>
    <submittedName>
        <fullName evidence="2">Uncharacterized protein</fullName>
    </submittedName>
</protein>
<gene>
    <name evidence="2" type="ORF">B7P34_04930</name>
</gene>
<reference evidence="2 3" key="1">
    <citation type="submission" date="2018-03" db="EMBL/GenBank/DDBJ databases">
        <title>Chitinolytic properties of Streptosporangium nondiastaticum TBG75A20.</title>
        <authorList>
            <person name="Gayathri V."/>
            <person name="Shiburaj S."/>
        </authorList>
    </citation>
    <scope>NUCLEOTIDE SEQUENCE [LARGE SCALE GENOMIC DNA]</scope>
    <source>
        <strain evidence="2 3">TBG75A20</strain>
    </source>
</reference>
<organism evidence="2 3">
    <name type="scientific">Streptosporangium nondiastaticum</name>
    <dbReference type="NCBI Taxonomy" id="35764"/>
    <lineage>
        <taxon>Bacteria</taxon>
        <taxon>Bacillati</taxon>
        <taxon>Actinomycetota</taxon>
        <taxon>Actinomycetes</taxon>
        <taxon>Streptosporangiales</taxon>
        <taxon>Streptosporangiaceae</taxon>
        <taxon>Streptosporangium</taxon>
    </lineage>
</organism>